<feature type="region of interest" description="Disordered" evidence="1">
    <location>
        <begin position="540"/>
        <end position="560"/>
    </location>
</feature>
<dbReference type="Ensembl" id="ENSHHUT00000059547.1">
    <property type="protein sequence ID" value="ENSHHUP00000057580.1"/>
    <property type="gene ID" value="ENSHHUG00000034308.1"/>
</dbReference>
<evidence type="ECO:0000313" key="3">
    <source>
        <dbReference type="Ensembl" id="ENSHHUP00000057580.1"/>
    </source>
</evidence>
<organism evidence="3 4">
    <name type="scientific">Hucho hucho</name>
    <name type="common">huchen</name>
    <dbReference type="NCBI Taxonomy" id="62062"/>
    <lineage>
        <taxon>Eukaryota</taxon>
        <taxon>Metazoa</taxon>
        <taxon>Chordata</taxon>
        <taxon>Craniata</taxon>
        <taxon>Vertebrata</taxon>
        <taxon>Euteleostomi</taxon>
        <taxon>Actinopterygii</taxon>
        <taxon>Neopterygii</taxon>
        <taxon>Teleostei</taxon>
        <taxon>Protacanthopterygii</taxon>
        <taxon>Salmoniformes</taxon>
        <taxon>Salmonidae</taxon>
        <taxon>Salmoninae</taxon>
        <taxon>Hucho</taxon>
    </lineage>
</organism>
<name>A0A4W5P7Q3_9TELE</name>
<dbReference type="Proteomes" id="UP000314982">
    <property type="component" value="Unassembled WGS sequence"/>
</dbReference>
<evidence type="ECO:0000313" key="4">
    <source>
        <dbReference type="Proteomes" id="UP000314982"/>
    </source>
</evidence>
<reference evidence="3" key="2">
    <citation type="submission" date="2025-08" db="UniProtKB">
        <authorList>
            <consortium name="Ensembl"/>
        </authorList>
    </citation>
    <scope>IDENTIFICATION</scope>
</reference>
<feature type="region of interest" description="Disordered" evidence="1">
    <location>
        <begin position="437"/>
        <end position="456"/>
    </location>
</feature>
<reference evidence="3" key="3">
    <citation type="submission" date="2025-09" db="UniProtKB">
        <authorList>
            <consortium name="Ensembl"/>
        </authorList>
    </citation>
    <scope>IDENTIFICATION</scope>
</reference>
<dbReference type="GeneTree" id="ENSGT00390000013003"/>
<dbReference type="InterPro" id="IPR032756">
    <property type="entry name" value="DUF4685"/>
</dbReference>
<evidence type="ECO:0000256" key="1">
    <source>
        <dbReference type="SAM" id="MobiDB-lite"/>
    </source>
</evidence>
<keyword evidence="4" id="KW-1185">Reference proteome</keyword>
<feature type="domain" description="DUF4685" evidence="2">
    <location>
        <begin position="13"/>
        <end position="139"/>
    </location>
</feature>
<dbReference type="AlphaFoldDB" id="A0A4W5P7Q3"/>
<dbReference type="Pfam" id="PF15737">
    <property type="entry name" value="DUF4685"/>
    <property type="match status" value="1"/>
</dbReference>
<reference evidence="4" key="1">
    <citation type="submission" date="2018-06" db="EMBL/GenBank/DDBJ databases">
        <title>Genome assembly of Danube salmon.</title>
        <authorList>
            <person name="Macqueen D.J."/>
            <person name="Gundappa M.K."/>
        </authorList>
    </citation>
    <scope>NUCLEOTIDE SEQUENCE [LARGE SCALE GENOMIC DNA]</scope>
</reference>
<feature type="compositionally biased region" description="Polar residues" evidence="1">
    <location>
        <begin position="297"/>
        <end position="306"/>
    </location>
</feature>
<dbReference type="STRING" id="62062.ENSHHUP00000057580"/>
<feature type="region of interest" description="Disordered" evidence="1">
    <location>
        <begin position="92"/>
        <end position="122"/>
    </location>
</feature>
<feature type="region of interest" description="Disordered" evidence="1">
    <location>
        <begin position="593"/>
        <end position="616"/>
    </location>
</feature>
<feature type="region of interest" description="Disordered" evidence="1">
    <location>
        <begin position="294"/>
        <end position="345"/>
    </location>
</feature>
<sequence length="616" mass="65995">MCVCETVCAANGAFVSSEDLPLSQRHEQAKRLLERAHMKARSCPLKADHTILPIQRDNPEQLSMAGAPFRRAPLAGKGGVSSAIVAAVTSSGNLSDSSSGDSACCPHRRPGQSPTRVRFEDESEKDAEVRYLERLRQRRAAHGLLKSKPNLSSYVNGWMDTDPGTGIEQGRCLEGSFLWHKKARRTQEGYVNRGSRGHFKAAVAQEALNRQCNSCGTFLEGGVPNLNLHLNPSPPKGQNGPVNGEGKGKLLMSCWVAPSEPSQAVLTELIKETYIGKVTLRDVADSTGTWRGWAGETDSSSGSVRMSTMKVKRRSRRGEILETNGHGAPITVPSTPPRSNHSLAPVSSTNGIVVVPPNPYTIEKPVSMVVGLHTHSPAPPEEPTNCPPCLKGTPFPPSSLPIKPALKTGPKTRPNGQLSVKHVPSPQYRILTQDSLEDQGRGAAPSPQNEHSVGGNFKEVGLSLGLTSSTIMPCIRPASLLKTSPSPAKIAEEKLVHPAPQTPEVELQHPWMGGANIITPPPYHSGCDGQVMGPMRTKHQREDSTSPAKMVGTETTEQQEARSKLSLRRLFSAISLNGVAKCGTTGCATGSQTPISKYHSPSETSSPAFSTTVQLK</sequence>
<feature type="compositionally biased region" description="Low complexity" evidence="1">
    <location>
        <begin position="92"/>
        <end position="102"/>
    </location>
</feature>
<proteinExistence type="predicted"/>
<protein>
    <recommendedName>
        <fullName evidence="2">DUF4685 domain-containing protein</fullName>
    </recommendedName>
</protein>
<accession>A0A4W5P7Q3</accession>
<evidence type="ECO:0000259" key="2">
    <source>
        <dbReference type="Pfam" id="PF15737"/>
    </source>
</evidence>